<dbReference type="PROSITE" id="PS50600">
    <property type="entry name" value="ULP_PROTEASE"/>
    <property type="match status" value="1"/>
</dbReference>
<reference evidence="7" key="1">
    <citation type="submission" date="2019-11" db="EMBL/GenBank/DDBJ databases">
        <authorList>
            <person name="Liu Y."/>
            <person name="Hou J."/>
            <person name="Li T.-Q."/>
            <person name="Guan C.-H."/>
            <person name="Wu X."/>
            <person name="Wu H.-Z."/>
            <person name="Ling F."/>
            <person name="Zhang R."/>
            <person name="Shi X.-G."/>
            <person name="Ren J.-P."/>
            <person name="Chen E.-F."/>
            <person name="Sun J.-M."/>
        </authorList>
    </citation>
    <scope>NUCLEOTIDE SEQUENCE</scope>
    <source>
        <strain evidence="7">Adult_tree_wgs_1</strain>
        <tissue evidence="7">Leaves</tissue>
    </source>
</reference>
<protein>
    <recommendedName>
        <fullName evidence="6">Ubiquitin-like protease family profile domain-containing protein</fullName>
    </recommendedName>
</protein>
<evidence type="ECO:0000256" key="4">
    <source>
        <dbReference type="ARBA" id="ARBA00022807"/>
    </source>
</evidence>
<evidence type="ECO:0000256" key="5">
    <source>
        <dbReference type="SAM" id="MobiDB-lite"/>
    </source>
</evidence>
<dbReference type="InterPro" id="IPR003653">
    <property type="entry name" value="Peptidase_C48_C"/>
</dbReference>
<dbReference type="EMBL" id="WJXA01000004">
    <property type="protein sequence ID" value="KAF7145901.1"/>
    <property type="molecule type" value="Genomic_DNA"/>
</dbReference>
<dbReference type="GO" id="GO:0006508">
    <property type="term" value="P:proteolysis"/>
    <property type="evidence" value="ECO:0007669"/>
    <property type="project" value="UniProtKB-KW"/>
</dbReference>
<dbReference type="GO" id="GO:0016929">
    <property type="term" value="F:deSUMOylase activity"/>
    <property type="evidence" value="ECO:0007669"/>
    <property type="project" value="TreeGrafter"/>
</dbReference>
<evidence type="ECO:0000259" key="6">
    <source>
        <dbReference type="PROSITE" id="PS50600"/>
    </source>
</evidence>
<sequence length="432" mass="49207">MDVRGKKTNENSLAANVSMDMKDTPSPVVNKKKGKKEQSSGHLTSPMKANQEENTKKPSLSHLTSPLKTNKEQDMKEPNIKLSSKRSRKMTTNIGDIMSSTAPPTIGMNKRQKKCQQEIPRTRLKGSQPVKRPMKKNASEKPTMECQQEMATTCLKESQPVKKNANEKPTIGMIRELILRFVFDTTLSVREQLCDLGISYATRADFMSLRKNGWVVGDIINAVALRKTLIQSKRDPDALWPSWYLPTYLASYALNGGINSRTWVKHYGGSSRYTGILESMERVYIPINDNNIHWFMCVVNFKHANVYVLDSLPSLSKPKVQNEKVLRVLEYLDDVIQHLGNNGCVMKAHKLPIKRLKWLPVQEPGSDDCGVYTAKYFDLEQFNEEEAAKLRFSSEEGRNSLILDLILCGENVIRNEVIRKAQEKYRNSRRII</sequence>
<evidence type="ECO:0000256" key="2">
    <source>
        <dbReference type="ARBA" id="ARBA00022670"/>
    </source>
</evidence>
<dbReference type="GO" id="GO:0005634">
    <property type="term" value="C:nucleus"/>
    <property type="evidence" value="ECO:0007669"/>
    <property type="project" value="TreeGrafter"/>
</dbReference>
<dbReference type="SUPFAM" id="SSF54001">
    <property type="entry name" value="Cysteine proteinases"/>
    <property type="match status" value="1"/>
</dbReference>
<dbReference type="Pfam" id="PF02902">
    <property type="entry name" value="Peptidase_C48"/>
    <property type="match status" value="1"/>
</dbReference>
<keyword evidence="3" id="KW-0378">Hydrolase</keyword>
<evidence type="ECO:0000256" key="1">
    <source>
        <dbReference type="ARBA" id="ARBA00005234"/>
    </source>
</evidence>
<proteinExistence type="inferred from homology"/>
<dbReference type="InterPro" id="IPR038765">
    <property type="entry name" value="Papain-like_cys_pep_sf"/>
</dbReference>
<comment type="similarity">
    <text evidence="1">Belongs to the peptidase C48 family.</text>
</comment>
<dbReference type="Gene3D" id="3.40.395.10">
    <property type="entry name" value="Adenoviral Proteinase, Chain A"/>
    <property type="match status" value="1"/>
</dbReference>
<evidence type="ECO:0000313" key="8">
    <source>
        <dbReference type="Proteomes" id="UP000626092"/>
    </source>
</evidence>
<gene>
    <name evidence="7" type="ORF">RHSIM_Rhsim04G0161400</name>
</gene>
<keyword evidence="4" id="KW-0788">Thiol protease</keyword>
<feature type="compositionally biased region" description="Polar residues" evidence="5">
    <location>
        <begin position="57"/>
        <end position="68"/>
    </location>
</feature>
<organism evidence="7 8">
    <name type="scientific">Rhododendron simsii</name>
    <name type="common">Sims's rhododendron</name>
    <dbReference type="NCBI Taxonomy" id="118357"/>
    <lineage>
        <taxon>Eukaryota</taxon>
        <taxon>Viridiplantae</taxon>
        <taxon>Streptophyta</taxon>
        <taxon>Embryophyta</taxon>
        <taxon>Tracheophyta</taxon>
        <taxon>Spermatophyta</taxon>
        <taxon>Magnoliopsida</taxon>
        <taxon>eudicotyledons</taxon>
        <taxon>Gunneridae</taxon>
        <taxon>Pentapetalae</taxon>
        <taxon>asterids</taxon>
        <taxon>Ericales</taxon>
        <taxon>Ericaceae</taxon>
        <taxon>Ericoideae</taxon>
        <taxon>Rhodoreae</taxon>
        <taxon>Rhododendron</taxon>
    </lineage>
</organism>
<evidence type="ECO:0000256" key="3">
    <source>
        <dbReference type="ARBA" id="ARBA00022801"/>
    </source>
</evidence>
<dbReference type="Proteomes" id="UP000626092">
    <property type="component" value="Unassembled WGS sequence"/>
</dbReference>
<feature type="region of interest" description="Disordered" evidence="5">
    <location>
        <begin position="1"/>
        <end position="145"/>
    </location>
</feature>
<feature type="compositionally biased region" description="Polar residues" evidence="5">
    <location>
        <begin position="90"/>
        <end position="103"/>
    </location>
</feature>
<feature type="compositionally biased region" description="Basic and acidic residues" evidence="5">
    <location>
        <begin position="69"/>
        <end position="79"/>
    </location>
</feature>
<feature type="domain" description="Ubiquitin-like protease family profile" evidence="6">
    <location>
        <begin position="199"/>
        <end position="380"/>
    </location>
</feature>
<dbReference type="PANTHER" id="PTHR12606">
    <property type="entry name" value="SENTRIN/SUMO-SPECIFIC PROTEASE"/>
    <property type="match status" value="1"/>
</dbReference>
<dbReference type="AlphaFoldDB" id="A0A834LQ48"/>
<evidence type="ECO:0000313" key="7">
    <source>
        <dbReference type="EMBL" id="KAF7145901.1"/>
    </source>
</evidence>
<dbReference type="PANTHER" id="PTHR12606:SF157">
    <property type="entry name" value="OS06G0122600 PROTEIN"/>
    <property type="match status" value="1"/>
</dbReference>
<comment type="caution">
    <text evidence="7">The sequence shown here is derived from an EMBL/GenBank/DDBJ whole genome shotgun (WGS) entry which is preliminary data.</text>
</comment>
<name>A0A834LQ48_RHOSS</name>
<accession>A0A834LQ48</accession>
<keyword evidence="8" id="KW-1185">Reference proteome</keyword>
<keyword evidence="2" id="KW-0645">Protease</keyword>
<dbReference type="GO" id="GO:0016926">
    <property type="term" value="P:protein desumoylation"/>
    <property type="evidence" value="ECO:0007669"/>
    <property type="project" value="TreeGrafter"/>
</dbReference>
<dbReference type="OrthoDB" id="1642728at2759"/>